<evidence type="ECO:0000313" key="3">
    <source>
        <dbReference type="Proteomes" id="UP000287651"/>
    </source>
</evidence>
<proteinExistence type="predicted"/>
<dbReference type="Proteomes" id="UP000287651">
    <property type="component" value="Unassembled WGS sequence"/>
</dbReference>
<dbReference type="AlphaFoldDB" id="A0A427AFR4"/>
<evidence type="ECO:0000313" key="2">
    <source>
        <dbReference type="EMBL" id="RRT75054.1"/>
    </source>
</evidence>
<accession>A0A427AFR4</accession>
<organism evidence="2 3">
    <name type="scientific">Ensete ventricosum</name>
    <name type="common">Abyssinian banana</name>
    <name type="synonym">Musa ensete</name>
    <dbReference type="NCBI Taxonomy" id="4639"/>
    <lineage>
        <taxon>Eukaryota</taxon>
        <taxon>Viridiplantae</taxon>
        <taxon>Streptophyta</taxon>
        <taxon>Embryophyta</taxon>
        <taxon>Tracheophyta</taxon>
        <taxon>Spermatophyta</taxon>
        <taxon>Magnoliopsida</taxon>
        <taxon>Liliopsida</taxon>
        <taxon>Zingiberales</taxon>
        <taxon>Musaceae</taxon>
        <taxon>Ensete</taxon>
    </lineage>
</organism>
<gene>
    <name evidence="2" type="ORF">B296_00031639</name>
</gene>
<dbReference type="EMBL" id="AMZH03002596">
    <property type="protein sequence ID" value="RRT75054.1"/>
    <property type="molecule type" value="Genomic_DNA"/>
</dbReference>
<comment type="caution">
    <text evidence="2">The sequence shown here is derived from an EMBL/GenBank/DDBJ whole genome shotgun (WGS) entry which is preliminary data.</text>
</comment>
<protein>
    <submittedName>
        <fullName evidence="2">Uncharacterized protein</fullName>
    </submittedName>
</protein>
<name>A0A427AFR4_ENSVE</name>
<feature type="region of interest" description="Disordered" evidence="1">
    <location>
        <begin position="43"/>
        <end position="153"/>
    </location>
</feature>
<reference evidence="2 3" key="1">
    <citation type="journal article" date="2014" name="Agronomy (Basel)">
        <title>A Draft Genome Sequence for Ensete ventricosum, the Drought-Tolerant Tree Against Hunger.</title>
        <authorList>
            <person name="Harrison J."/>
            <person name="Moore K.A."/>
            <person name="Paszkiewicz K."/>
            <person name="Jones T."/>
            <person name="Grant M."/>
            <person name="Ambacheew D."/>
            <person name="Muzemil S."/>
            <person name="Studholme D.J."/>
        </authorList>
    </citation>
    <scope>NUCLEOTIDE SEQUENCE [LARGE SCALE GENOMIC DNA]</scope>
</reference>
<sequence length="314" mass="33924">MLSRCLDQMPSGDADRAGAGALPSCALLVNRPGILSRSLPSTAKIRGSASPQAVHPQPPGDPRQTGREKAVVVGSRAGSEGRRMGIAGIGRGGDRNRGNAWRGLRWSRGTRALTRQQQQQPWTSIEDERSSSAPSNSSLPSTSAASTAPLSSLTTVTRSNRSSVFLSSSSSDVFCCSTDPHMFASSQTSMVDYILGVADPIQWHSEASASFLDYLLSESAMNLSCMIVIGANHRIWKGTGTTTRNGWGGSARWRLDFDCVYQGSQRYVDRPLPVGTADWSCFCPKKREKKKPRVRRSVAHGRFLLPTQGEETPP</sequence>
<evidence type="ECO:0000256" key="1">
    <source>
        <dbReference type="SAM" id="MobiDB-lite"/>
    </source>
</evidence>
<feature type="compositionally biased region" description="Polar residues" evidence="1">
    <location>
        <begin position="113"/>
        <end position="123"/>
    </location>
</feature>
<feature type="compositionally biased region" description="Low complexity" evidence="1">
    <location>
        <begin position="131"/>
        <end position="153"/>
    </location>
</feature>